<organism evidence="2">
    <name type="scientific">Drosophila melanogaster</name>
    <name type="common">Fruit fly</name>
    <dbReference type="NCBI Taxonomy" id="7227"/>
    <lineage>
        <taxon>Eukaryota</taxon>
        <taxon>Metazoa</taxon>
        <taxon>Ecdysozoa</taxon>
        <taxon>Arthropoda</taxon>
        <taxon>Hexapoda</taxon>
        <taxon>Insecta</taxon>
        <taxon>Pterygota</taxon>
        <taxon>Neoptera</taxon>
        <taxon>Endopterygota</taxon>
        <taxon>Diptera</taxon>
        <taxon>Brachycera</taxon>
        <taxon>Muscomorpha</taxon>
        <taxon>Ephydroidea</taxon>
        <taxon>Drosophilidae</taxon>
        <taxon>Drosophila</taxon>
        <taxon>Sophophora</taxon>
    </lineage>
</organism>
<evidence type="ECO:0000313" key="2">
    <source>
        <dbReference type="EMBL" id="DAA03707.1"/>
    </source>
</evidence>
<proteinExistence type="predicted"/>
<gene>
    <name evidence="2" type="ORF">HDC02900</name>
</gene>
<keyword evidence="1" id="KW-0472">Membrane</keyword>
<reference evidence="2" key="1">
    <citation type="journal article" date="2003" name="Genome Biol.">
        <title>An integrated gene annotation and transcriptional profiling approach towards the full gene content of the Drosophila genome.</title>
        <authorList>
            <person name="Hild M."/>
            <person name="Beckmann B."/>
            <person name="Haas S.A."/>
            <person name="Koch B."/>
            <person name="Solovyev V."/>
            <person name="Busold C."/>
            <person name="Fellenberg K."/>
            <person name="Boutros M."/>
            <person name="Vingron M."/>
            <person name="Sauer F."/>
            <person name="Hoheisel J.D."/>
            <person name="Paro R."/>
        </authorList>
    </citation>
    <scope>NUCLEOTIDE SEQUENCE</scope>
</reference>
<dbReference type="AlphaFoldDB" id="Q6IHA8"/>
<keyword evidence="1" id="KW-0812">Transmembrane</keyword>
<name>Q6IHA8_DROME</name>
<dbReference type="EMBL" id="BK003508">
    <property type="protein sequence ID" value="DAA03707.1"/>
    <property type="molecule type" value="Genomic_DNA"/>
</dbReference>
<accession>Q6IHA8</accession>
<evidence type="ECO:0000256" key="1">
    <source>
        <dbReference type="SAM" id="Phobius"/>
    </source>
</evidence>
<feature type="transmembrane region" description="Helical" evidence="1">
    <location>
        <begin position="68"/>
        <end position="87"/>
    </location>
</feature>
<keyword evidence="1" id="KW-1133">Transmembrane helix</keyword>
<protein>
    <submittedName>
        <fullName evidence="2">HDC02900</fullName>
    </submittedName>
</protein>
<sequence length="109" mass="11900">MAGITILTRRGTADPDTDTDSGCLYCLFNMCTVAWITSSSNSRNISGSNGNKGFSLSYAAHLKRQQSAIVAFAAITMSSLLLLYRLFRPIFRPPPTLSFSTPIMSENLK</sequence>